<evidence type="ECO:0000256" key="2">
    <source>
        <dbReference type="ARBA" id="ARBA00022448"/>
    </source>
</evidence>
<dbReference type="InterPro" id="IPR023765">
    <property type="entry name" value="SBP_5_CS"/>
</dbReference>
<name>A0A8U0IMV6_9EURY</name>
<accession>A0A8U0IMV6</accession>
<evidence type="ECO:0000313" key="7">
    <source>
        <dbReference type="Proteomes" id="UP000830434"/>
    </source>
</evidence>
<sequence>MTDTDNLNRRRFLQATGGAASAVALAGCTGGNNDSQDTATTTADETTTADSTETTTTEEANTPSDDSNVLRLINSTMTTLDPIKATDTASGTVIQQVFDALMNYPNAEIEVKSQLAKSHTVSDDFKTYTFKLKEGAKFHNGTEVTAQDFVYSFERLAASDNSRRAYFILDSIGVKHETDSEGNYKPGSMAVTAEDDYTLKMELSEPFHAVLEMLAYTSFAALPKGIVGDIKGHEGEMSHKKFSTKSPVGAGPFTFDTWSTNTEARVSKFENYHGSAADVDGVHWNIMSDPQAMYTYGTVNQNADMLHAGQLPTSQYNRNKVNVKKTDKLGRKVGTYGKTTSGATMKYTGVPTIGSYYIGFNAEAVPKAVRQAAAYALNQGQAVNKVFKGRGESSYHFTPPSIYPGGPDAYKKHAKENYPYGYNETKLAEARKVMKEAGYGKDNKFSFEFTVYQSSSTWPELGKLLRDKLASAYIDMSINTAPFSTLLKRGRKGNLEAYSLGWIMDYPAPDNFLQLIHPPKTDTSKSNELSYFNWSGTEAAKKATKAWEKVQNNPKPTDAAKKKRNEAYVAMEEANWEDVVLLPAYHDFSERFTYDWIDAPRFGAADYSRQMYNNVKIGERK</sequence>
<keyword evidence="2" id="KW-0813">Transport</keyword>
<protein>
    <submittedName>
        <fullName evidence="6">ABC transporter substrate-binding protein</fullName>
    </submittedName>
</protein>
<dbReference type="InterPro" id="IPR039424">
    <property type="entry name" value="SBP_5"/>
</dbReference>
<dbReference type="GO" id="GO:0015833">
    <property type="term" value="P:peptide transport"/>
    <property type="evidence" value="ECO:0007669"/>
    <property type="project" value="TreeGrafter"/>
</dbReference>
<feature type="domain" description="Solute-binding protein family 5" evidence="5">
    <location>
        <begin position="110"/>
        <end position="516"/>
    </location>
</feature>
<dbReference type="InterPro" id="IPR006311">
    <property type="entry name" value="TAT_signal"/>
</dbReference>
<evidence type="ECO:0000256" key="3">
    <source>
        <dbReference type="ARBA" id="ARBA00022729"/>
    </source>
</evidence>
<dbReference type="GO" id="GO:1904680">
    <property type="term" value="F:peptide transmembrane transporter activity"/>
    <property type="evidence" value="ECO:0007669"/>
    <property type="project" value="TreeGrafter"/>
</dbReference>
<feature type="compositionally biased region" description="Low complexity" evidence="4">
    <location>
        <begin position="37"/>
        <end position="62"/>
    </location>
</feature>
<gene>
    <name evidence="6" type="ORF">M0R88_06635</name>
</gene>
<dbReference type="PROSITE" id="PS01040">
    <property type="entry name" value="SBP_BACTERIAL_5"/>
    <property type="match status" value="1"/>
</dbReference>
<dbReference type="SUPFAM" id="SSF53850">
    <property type="entry name" value="Periplasmic binding protein-like II"/>
    <property type="match status" value="1"/>
</dbReference>
<dbReference type="Gene3D" id="3.40.190.10">
    <property type="entry name" value="Periplasmic binding protein-like II"/>
    <property type="match status" value="1"/>
</dbReference>
<proteinExistence type="inferred from homology"/>
<evidence type="ECO:0000256" key="4">
    <source>
        <dbReference type="SAM" id="MobiDB-lite"/>
    </source>
</evidence>
<dbReference type="KEGG" id="haxz:M0R88_06635"/>
<dbReference type="InterPro" id="IPR000914">
    <property type="entry name" value="SBP_5_dom"/>
</dbReference>
<keyword evidence="3" id="KW-0732">Signal</keyword>
<dbReference type="GO" id="GO:0043190">
    <property type="term" value="C:ATP-binding cassette (ABC) transporter complex"/>
    <property type="evidence" value="ECO:0007669"/>
    <property type="project" value="InterPro"/>
</dbReference>
<dbReference type="PANTHER" id="PTHR30290:SF9">
    <property type="entry name" value="OLIGOPEPTIDE-BINDING PROTEIN APPA"/>
    <property type="match status" value="1"/>
</dbReference>
<evidence type="ECO:0000256" key="1">
    <source>
        <dbReference type="ARBA" id="ARBA00005695"/>
    </source>
</evidence>
<feature type="region of interest" description="Disordered" evidence="4">
    <location>
        <begin position="30"/>
        <end position="67"/>
    </location>
</feature>
<dbReference type="Proteomes" id="UP000830434">
    <property type="component" value="Chromosome"/>
</dbReference>
<organism evidence="6 7">
    <name type="scientific">Halorussus gelatinilyticus</name>
    <dbReference type="NCBI Taxonomy" id="2937524"/>
    <lineage>
        <taxon>Archaea</taxon>
        <taxon>Methanobacteriati</taxon>
        <taxon>Methanobacteriota</taxon>
        <taxon>Stenosarchaea group</taxon>
        <taxon>Halobacteria</taxon>
        <taxon>Halobacteriales</taxon>
        <taxon>Haladaptataceae</taxon>
        <taxon>Halorussus</taxon>
    </lineage>
</organism>
<dbReference type="PANTHER" id="PTHR30290">
    <property type="entry name" value="PERIPLASMIC BINDING COMPONENT OF ABC TRANSPORTER"/>
    <property type="match status" value="1"/>
</dbReference>
<dbReference type="Gene3D" id="3.10.105.10">
    <property type="entry name" value="Dipeptide-binding Protein, Domain 3"/>
    <property type="match status" value="1"/>
</dbReference>
<keyword evidence="7" id="KW-1185">Reference proteome</keyword>
<reference evidence="6" key="1">
    <citation type="submission" date="2022-04" db="EMBL/GenBank/DDBJ databases">
        <title>Diverse halophilic archaea isolated from saline environments.</title>
        <authorList>
            <person name="Cui H.-L."/>
        </authorList>
    </citation>
    <scope>NUCLEOTIDE SEQUENCE</scope>
    <source>
        <strain evidence="6">XZYJT40</strain>
    </source>
</reference>
<dbReference type="GeneID" id="72189516"/>
<dbReference type="PROSITE" id="PS51318">
    <property type="entry name" value="TAT"/>
    <property type="match status" value="1"/>
</dbReference>
<comment type="similarity">
    <text evidence="1">Belongs to the bacterial solute-binding protein 5 family.</text>
</comment>
<dbReference type="InterPro" id="IPR030678">
    <property type="entry name" value="Peptide/Ni-bd"/>
</dbReference>
<dbReference type="GO" id="GO:0042597">
    <property type="term" value="C:periplasmic space"/>
    <property type="evidence" value="ECO:0007669"/>
    <property type="project" value="UniProtKB-ARBA"/>
</dbReference>
<evidence type="ECO:0000313" key="6">
    <source>
        <dbReference type="EMBL" id="UPW01772.1"/>
    </source>
</evidence>
<dbReference type="EMBL" id="CP096658">
    <property type="protein sequence ID" value="UPW01772.1"/>
    <property type="molecule type" value="Genomic_DNA"/>
</dbReference>
<dbReference type="RefSeq" id="WP_248656162.1">
    <property type="nucleotide sequence ID" value="NZ_CP096658.1"/>
</dbReference>
<dbReference type="CDD" id="cd00995">
    <property type="entry name" value="PBP2_NikA_DppA_OppA_like"/>
    <property type="match status" value="1"/>
</dbReference>
<dbReference type="Pfam" id="PF00496">
    <property type="entry name" value="SBP_bac_5"/>
    <property type="match status" value="1"/>
</dbReference>
<evidence type="ECO:0000259" key="5">
    <source>
        <dbReference type="Pfam" id="PF00496"/>
    </source>
</evidence>
<dbReference type="AlphaFoldDB" id="A0A8U0IMV6"/>
<dbReference type="PIRSF" id="PIRSF002741">
    <property type="entry name" value="MppA"/>
    <property type="match status" value="1"/>
</dbReference>